<protein>
    <submittedName>
        <fullName evidence="12">Uncharacterized protein</fullName>
    </submittedName>
</protein>
<dbReference type="PRINTS" id="PR00929">
    <property type="entry name" value="ATHOOK"/>
</dbReference>
<dbReference type="InterPro" id="IPR017956">
    <property type="entry name" value="AT_hook_DNA-bd_motif"/>
</dbReference>
<dbReference type="GO" id="GO:0003712">
    <property type="term" value="F:transcription coregulator activity"/>
    <property type="evidence" value="ECO:0007669"/>
    <property type="project" value="TreeGrafter"/>
</dbReference>
<feature type="compositionally biased region" description="Basic residues" evidence="11">
    <location>
        <begin position="72"/>
        <end position="82"/>
    </location>
</feature>
<organism evidence="12 13">
    <name type="scientific">Scyliorhinus torazame</name>
    <name type="common">Cloudy catshark</name>
    <name type="synonym">Catulus torazame</name>
    <dbReference type="NCBI Taxonomy" id="75743"/>
    <lineage>
        <taxon>Eukaryota</taxon>
        <taxon>Metazoa</taxon>
        <taxon>Chordata</taxon>
        <taxon>Craniata</taxon>
        <taxon>Vertebrata</taxon>
        <taxon>Chondrichthyes</taxon>
        <taxon>Elasmobranchii</taxon>
        <taxon>Galeomorphii</taxon>
        <taxon>Galeoidea</taxon>
        <taxon>Carcharhiniformes</taxon>
        <taxon>Scyliorhinidae</taxon>
        <taxon>Scyliorhinus</taxon>
    </lineage>
</organism>
<evidence type="ECO:0000256" key="10">
    <source>
        <dbReference type="SAM" id="Coils"/>
    </source>
</evidence>
<feature type="coiled-coil region" evidence="10">
    <location>
        <begin position="196"/>
        <end position="223"/>
    </location>
</feature>
<dbReference type="OMA" id="TGNCAAE"/>
<reference evidence="12 13" key="1">
    <citation type="journal article" date="2018" name="Nat. Ecol. Evol.">
        <title>Shark genomes provide insights into elasmobranch evolution and the origin of vertebrates.</title>
        <authorList>
            <person name="Hara Y"/>
            <person name="Yamaguchi K"/>
            <person name="Onimaru K"/>
            <person name="Kadota M"/>
            <person name="Koyanagi M"/>
            <person name="Keeley SD"/>
            <person name="Tatsumi K"/>
            <person name="Tanaka K"/>
            <person name="Motone F"/>
            <person name="Kageyama Y"/>
            <person name="Nozu R"/>
            <person name="Adachi N"/>
            <person name="Nishimura O"/>
            <person name="Nakagawa R"/>
            <person name="Tanegashima C"/>
            <person name="Kiyatake I"/>
            <person name="Matsumoto R"/>
            <person name="Murakumo K"/>
            <person name="Nishida K"/>
            <person name="Terakita A"/>
            <person name="Kuratani S"/>
            <person name="Sato K"/>
            <person name="Hyodo S Kuraku.S."/>
        </authorList>
    </citation>
    <scope>NUCLEOTIDE SEQUENCE [LARGE SCALE GENOMIC DNA]</scope>
</reference>
<evidence type="ECO:0000256" key="7">
    <source>
        <dbReference type="ARBA" id="ARBA00023125"/>
    </source>
</evidence>
<dbReference type="EMBL" id="BFAA01000067">
    <property type="protein sequence ID" value="GCB65007.1"/>
    <property type="molecule type" value="Genomic_DNA"/>
</dbReference>
<dbReference type="PRINTS" id="PR00930">
    <property type="entry name" value="HIGHMOBLTYIY"/>
</dbReference>
<comment type="similarity">
    <text evidence="2">Belongs to the HMGA family.</text>
</comment>
<sequence>MNKPERLVSFRPRSEKAFLFHTDVASLKIRMSDTGAKPSQPLAAKQKDVTPKRGRGRPRKQPQEPTGAPTPKRPRGRPKGSKNKVSPKSGRKSGAAGGTKPRGRPKKLMPPKKLQFFTLRPLGNKLNHCIDPCSTLHSNSSDLETLPRRRRRLTGNCAAEDVPMAIQKAESVLPIHGISRIERQLQDLQGGVMRELEGIQRAIKALEDTVNTALLDIRQVIQET</sequence>
<dbReference type="InterPro" id="IPR000116">
    <property type="entry name" value="HMGA"/>
</dbReference>
<feature type="compositionally biased region" description="Basic residues" evidence="11">
    <location>
        <begin position="101"/>
        <end position="110"/>
    </location>
</feature>
<keyword evidence="13" id="KW-1185">Reference proteome</keyword>
<evidence type="ECO:0000256" key="8">
    <source>
        <dbReference type="ARBA" id="ARBA00023163"/>
    </source>
</evidence>
<name>A0A401NVW9_SCYTO</name>
<evidence type="ECO:0000256" key="4">
    <source>
        <dbReference type="ARBA" id="ARBA00022737"/>
    </source>
</evidence>
<evidence type="ECO:0000256" key="5">
    <source>
        <dbReference type="ARBA" id="ARBA00022990"/>
    </source>
</evidence>
<evidence type="ECO:0000313" key="12">
    <source>
        <dbReference type="EMBL" id="GCB65007.1"/>
    </source>
</evidence>
<keyword evidence="5" id="KW-0007">Acetylation</keyword>
<proteinExistence type="inferred from homology"/>
<dbReference type="OrthoDB" id="9946535at2759"/>
<keyword evidence="8" id="KW-0804">Transcription</keyword>
<keyword evidence="9" id="KW-0539">Nucleus</keyword>
<dbReference type="PANTHER" id="PTHR23341">
    <property type="entry name" value="HIGH MOBILITY GROUP PROTEINS HMG-A AND C"/>
    <property type="match status" value="1"/>
</dbReference>
<dbReference type="GO" id="GO:0000785">
    <property type="term" value="C:chromatin"/>
    <property type="evidence" value="ECO:0007669"/>
    <property type="project" value="InterPro"/>
</dbReference>
<dbReference type="PANTHER" id="PTHR23341:SF1">
    <property type="entry name" value="HIGH MOBILITY GROUP PROTEIN HMG-I_HMG-Y"/>
    <property type="match status" value="1"/>
</dbReference>
<keyword evidence="6" id="KW-0805">Transcription regulation</keyword>
<evidence type="ECO:0000256" key="2">
    <source>
        <dbReference type="ARBA" id="ARBA00010812"/>
    </source>
</evidence>
<evidence type="ECO:0000256" key="11">
    <source>
        <dbReference type="SAM" id="MobiDB-lite"/>
    </source>
</evidence>
<feature type="region of interest" description="Disordered" evidence="11">
    <location>
        <begin position="31"/>
        <end position="112"/>
    </location>
</feature>
<accession>A0A401NVW9</accession>
<evidence type="ECO:0000256" key="1">
    <source>
        <dbReference type="ARBA" id="ARBA00004123"/>
    </source>
</evidence>
<evidence type="ECO:0000256" key="3">
    <source>
        <dbReference type="ARBA" id="ARBA00022553"/>
    </source>
</evidence>
<dbReference type="GO" id="GO:0010557">
    <property type="term" value="P:positive regulation of macromolecule biosynthetic process"/>
    <property type="evidence" value="ECO:0007669"/>
    <property type="project" value="UniProtKB-ARBA"/>
</dbReference>
<keyword evidence="4" id="KW-0677">Repeat</keyword>
<evidence type="ECO:0000256" key="6">
    <source>
        <dbReference type="ARBA" id="ARBA00023015"/>
    </source>
</evidence>
<dbReference type="AlphaFoldDB" id="A0A401NVW9"/>
<comment type="caution">
    <text evidence="12">The sequence shown here is derived from an EMBL/GenBank/DDBJ whole genome shotgun (WGS) entry which is preliminary data.</text>
</comment>
<comment type="subcellular location">
    <subcellularLocation>
        <location evidence="1">Nucleus</location>
    </subcellularLocation>
</comment>
<dbReference type="GO" id="GO:0005634">
    <property type="term" value="C:nucleus"/>
    <property type="evidence" value="ECO:0007669"/>
    <property type="project" value="UniProtKB-SubCell"/>
</dbReference>
<dbReference type="SMART" id="SM00384">
    <property type="entry name" value="AT_hook"/>
    <property type="match status" value="3"/>
</dbReference>
<evidence type="ECO:0000256" key="9">
    <source>
        <dbReference type="ARBA" id="ARBA00023242"/>
    </source>
</evidence>
<dbReference type="Proteomes" id="UP000288216">
    <property type="component" value="Unassembled WGS sequence"/>
</dbReference>
<gene>
    <name evidence="12" type="ORF">scyTo_0000355</name>
</gene>
<dbReference type="GO" id="GO:0003677">
    <property type="term" value="F:DNA binding"/>
    <property type="evidence" value="ECO:0007669"/>
    <property type="project" value="UniProtKB-KW"/>
</dbReference>
<keyword evidence="3" id="KW-0597">Phosphoprotein</keyword>
<keyword evidence="7" id="KW-0238">DNA-binding</keyword>
<keyword evidence="10" id="KW-0175">Coiled coil</keyword>
<evidence type="ECO:0000313" key="13">
    <source>
        <dbReference type="Proteomes" id="UP000288216"/>
    </source>
</evidence>
<dbReference type="STRING" id="75743.A0A401NVW9"/>
<dbReference type="GO" id="GO:0006355">
    <property type="term" value="P:regulation of DNA-templated transcription"/>
    <property type="evidence" value="ECO:0007669"/>
    <property type="project" value="InterPro"/>
</dbReference>